<dbReference type="InterPro" id="IPR017956">
    <property type="entry name" value="AT_hook_DNA-bd_motif"/>
</dbReference>
<feature type="region of interest" description="Disordered" evidence="6">
    <location>
        <begin position="276"/>
        <end position="308"/>
    </location>
</feature>
<feature type="non-terminal residue" evidence="8">
    <location>
        <position position="1"/>
    </location>
</feature>
<feature type="compositionally biased region" description="Basic residues" evidence="6">
    <location>
        <begin position="197"/>
        <end position="207"/>
    </location>
</feature>
<dbReference type="SMART" id="SM00980">
    <property type="entry name" value="THAP"/>
    <property type="match status" value="1"/>
</dbReference>
<dbReference type="EMBL" id="GEBQ01026527">
    <property type="protein sequence ID" value="JAT13450.1"/>
    <property type="molecule type" value="Transcribed_RNA"/>
</dbReference>
<dbReference type="SMART" id="SM00692">
    <property type="entry name" value="DM3"/>
    <property type="match status" value="1"/>
</dbReference>
<evidence type="ECO:0000259" key="7">
    <source>
        <dbReference type="PROSITE" id="PS50950"/>
    </source>
</evidence>
<evidence type="ECO:0000313" key="8">
    <source>
        <dbReference type="EMBL" id="JAT13450.1"/>
    </source>
</evidence>
<keyword evidence="4 5" id="KW-0238">DNA-binding</keyword>
<evidence type="ECO:0000256" key="1">
    <source>
        <dbReference type="ARBA" id="ARBA00022723"/>
    </source>
</evidence>
<dbReference type="PRINTS" id="PR00929">
    <property type="entry name" value="ATHOOK"/>
</dbReference>
<feature type="non-terminal residue" evidence="8">
    <location>
        <position position="409"/>
    </location>
</feature>
<name>A0A1B6KPS0_9HEMI</name>
<evidence type="ECO:0000256" key="3">
    <source>
        <dbReference type="ARBA" id="ARBA00022833"/>
    </source>
</evidence>
<feature type="compositionally biased region" description="Polar residues" evidence="6">
    <location>
        <begin position="292"/>
        <end position="301"/>
    </location>
</feature>
<accession>A0A1B6KPS0</accession>
<sequence length="409" mass="46562">QVKIDNLKLANSEDQVNIENIKLTKSEDQVKIDNLKLYNNEDQVKVHNSELPNSDDKKQLSRCLSKNSNNPVEVSTTISKSDFMVKIGIIESKNSYGQVNTELSKGVKIDRFESKTSDDLMKLRNFGCTNIHDKNIVDRRFFFPKSYDQVDGLAMKYPNNVDQCLPGYKEFSSSDGQVKVGNLPGPGVELNKDGTPKRKRGRPRKIKTTVVGNGDGSAATQAPPDLAVKLNQDEIPKRKRGRPRKYPKVEEQTIPVEPKAAEKRVLRPEKEVVVLRSQTERQRNKLKRQVRESTTNPASSTSRDEGSEDREDCCCVLTCHNTSATCRLVRFPEEPKWSRRWSVRVGRPNWSPTPMSRLCEEHFEPKMWMTSGDGFVVLRPEALPTMFMKQENNVKPYFTCDRSGTLIAR</sequence>
<dbReference type="PANTHER" id="PTHR46600:SF11">
    <property type="entry name" value="THAP DOMAIN-CONTAINING PROTEIN 10"/>
    <property type="match status" value="1"/>
</dbReference>
<keyword evidence="2 5" id="KW-0863">Zinc-finger</keyword>
<dbReference type="PANTHER" id="PTHR46600">
    <property type="entry name" value="THAP DOMAIN-CONTAINING"/>
    <property type="match status" value="1"/>
</dbReference>
<dbReference type="InterPro" id="IPR026516">
    <property type="entry name" value="THAP1/10"/>
</dbReference>
<dbReference type="PROSITE" id="PS50950">
    <property type="entry name" value="ZF_THAP"/>
    <property type="match status" value="1"/>
</dbReference>
<organism evidence="8">
    <name type="scientific">Graphocephala atropunctata</name>
    <dbReference type="NCBI Taxonomy" id="36148"/>
    <lineage>
        <taxon>Eukaryota</taxon>
        <taxon>Metazoa</taxon>
        <taxon>Ecdysozoa</taxon>
        <taxon>Arthropoda</taxon>
        <taxon>Hexapoda</taxon>
        <taxon>Insecta</taxon>
        <taxon>Pterygota</taxon>
        <taxon>Neoptera</taxon>
        <taxon>Paraneoptera</taxon>
        <taxon>Hemiptera</taxon>
        <taxon>Auchenorrhyncha</taxon>
        <taxon>Membracoidea</taxon>
        <taxon>Cicadellidae</taxon>
        <taxon>Cicadellinae</taxon>
        <taxon>Cicadellini</taxon>
        <taxon>Graphocephala</taxon>
    </lineage>
</organism>
<dbReference type="GO" id="GO:0008270">
    <property type="term" value="F:zinc ion binding"/>
    <property type="evidence" value="ECO:0007669"/>
    <property type="project" value="UniProtKB-KW"/>
</dbReference>
<dbReference type="SUPFAM" id="SSF57716">
    <property type="entry name" value="Glucocorticoid receptor-like (DNA-binding domain)"/>
    <property type="match status" value="1"/>
</dbReference>
<dbReference type="AlphaFoldDB" id="A0A1B6KPS0"/>
<protein>
    <recommendedName>
        <fullName evidence="7">THAP-type domain-containing protein</fullName>
    </recommendedName>
</protein>
<feature type="domain" description="THAP-type" evidence="7">
    <location>
        <begin position="310"/>
        <end position="387"/>
    </location>
</feature>
<evidence type="ECO:0000256" key="2">
    <source>
        <dbReference type="ARBA" id="ARBA00022771"/>
    </source>
</evidence>
<dbReference type="InterPro" id="IPR006612">
    <property type="entry name" value="THAP_Znf"/>
</dbReference>
<gene>
    <name evidence="8" type="ORF">g.30704</name>
</gene>
<dbReference type="Pfam" id="PF05485">
    <property type="entry name" value="THAP"/>
    <property type="match status" value="1"/>
</dbReference>
<proteinExistence type="predicted"/>
<feature type="compositionally biased region" description="Basic residues" evidence="6">
    <location>
        <begin position="237"/>
        <end position="246"/>
    </location>
</feature>
<feature type="region of interest" description="Disordered" evidence="6">
    <location>
        <begin position="179"/>
        <end position="255"/>
    </location>
</feature>
<reference evidence="8" key="1">
    <citation type="submission" date="2015-11" db="EMBL/GenBank/DDBJ databases">
        <title>De novo transcriptome assembly of four potential Pierce s Disease insect vectors from Arizona vineyards.</title>
        <authorList>
            <person name="Tassone E.E."/>
        </authorList>
    </citation>
    <scope>NUCLEOTIDE SEQUENCE</scope>
</reference>
<evidence type="ECO:0000256" key="6">
    <source>
        <dbReference type="SAM" id="MobiDB-lite"/>
    </source>
</evidence>
<keyword evidence="3" id="KW-0862">Zinc</keyword>
<dbReference type="GO" id="GO:0043565">
    <property type="term" value="F:sequence-specific DNA binding"/>
    <property type="evidence" value="ECO:0007669"/>
    <property type="project" value="InterPro"/>
</dbReference>
<keyword evidence="1" id="KW-0479">Metal-binding</keyword>
<evidence type="ECO:0000256" key="4">
    <source>
        <dbReference type="ARBA" id="ARBA00023125"/>
    </source>
</evidence>
<dbReference type="SMART" id="SM00384">
    <property type="entry name" value="AT_hook"/>
    <property type="match status" value="2"/>
</dbReference>
<evidence type="ECO:0000256" key="5">
    <source>
        <dbReference type="PROSITE-ProRule" id="PRU00309"/>
    </source>
</evidence>